<keyword evidence="2" id="KW-1185">Reference proteome</keyword>
<name>A0A811US14_CERCA</name>
<gene>
    <name evidence="1" type="ORF">CCAP1982_LOCUS10436</name>
</gene>
<evidence type="ECO:0000313" key="1">
    <source>
        <dbReference type="EMBL" id="CAD7001949.1"/>
    </source>
</evidence>
<sequence length="51" mass="5952">MQHIRRHPNGGCIVRIQVCECGKAFFHKKHLMWHQRQPLETKPALIAFSTA</sequence>
<dbReference type="Proteomes" id="UP000606786">
    <property type="component" value="Unassembled WGS sequence"/>
</dbReference>
<dbReference type="AlphaFoldDB" id="A0A811US14"/>
<dbReference type="OrthoDB" id="8117402at2759"/>
<accession>A0A811US14</accession>
<reference evidence="1" key="1">
    <citation type="submission" date="2020-11" db="EMBL/GenBank/DDBJ databases">
        <authorList>
            <person name="Whitehead M."/>
        </authorList>
    </citation>
    <scope>NUCLEOTIDE SEQUENCE</scope>
    <source>
        <strain evidence="1">EGII</strain>
    </source>
</reference>
<evidence type="ECO:0000313" key="2">
    <source>
        <dbReference type="Proteomes" id="UP000606786"/>
    </source>
</evidence>
<feature type="non-terminal residue" evidence="1">
    <location>
        <position position="51"/>
    </location>
</feature>
<dbReference type="EMBL" id="CAJHJT010000023">
    <property type="protein sequence ID" value="CAD7001949.1"/>
    <property type="molecule type" value="Genomic_DNA"/>
</dbReference>
<comment type="caution">
    <text evidence="1">The sequence shown here is derived from an EMBL/GenBank/DDBJ whole genome shotgun (WGS) entry which is preliminary data.</text>
</comment>
<proteinExistence type="predicted"/>
<protein>
    <submittedName>
        <fullName evidence="1">(Mediterranean fruit fly) hypothetical protein</fullName>
    </submittedName>
</protein>
<organism evidence="1 2">
    <name type="scientific">Ceratitis capitata</name>
    <name type="common">Mediterranean fruit fly</name>
    <name type="synonym">Tephritis capitata</name>
    <dbReference type="NCBI Taxonomy" id="7213"/>
    <lineage>
        <taxon>Eukaryota</taxon>
        <taxon>Metazoa</taxon>
        <taxon>Ecdysozoa</taxon>
        <taxon>Arthropoda</taxon>
        <taxon>Hexapoda</taxon>
        <taxon>Insecta</taxon>
        <taxon>Pterygota</taxon>
        <taxon>Neoptera</taxon>
        <taxon>Endopterygota</taxon>
        <taxon>Diptera</taxon>
        <taxon>Brachycera</taxon>
        <taxon>Muscomorpha</taxon>
        <taxon>Tephritoidea</taxon>
        <taxon>Tephritidae</taxon>
        <taxon>Ceratitis</taxon>
        <taxon>Ceratitis</taxon>
    </lineage>
</organism>
<dbReference type="FunFam" id="3.30.160.60:FF:004170">
    <property type="match status" value="1"/>
</dbReference>